<organism evidence="1 2">
    <name type="scientific">Nonomuraea thailandensis</name>
    <dbReference type="NCBI Taxonomy" id="1188745"/>
    <lineage>
        <taxon>Bacteria</taxon>
        <taxon>Bacillati</taxon>
        <taxon>Actinomycetota</taxon>
        <taxon>Actinomycetes</taxon>
        <taxon>Streptosporangiales</taxon>
        <taxon>Streptosporangiaceae</taxon>
        <taxon>Nonomuraea</taxon>
    </lineage>
</organism>
<dbReference type="Proteomes" id="UP001139648">
    <property type="component" value="Unassembled WGS sequence"/>
</dbReference>
<dbReference type="EMBL" id="JAMZEB010000002">
    <property type="protein sequence ID" value="MCP2357113.1"/>
    <property type="molecule type" value="Genomic_DNA"/>
</dbReference>
<gene>
    <name evidence="1" type="ORF">HD597_004133</name>
</gene>
<keyword evidence="2" id="KW-1185">Reference proteome</keyword>
<protein>
    <submittedName>
        <fullName evidence="1">Uncharacterized protein</fullName>
    </submittedName>
</protein>
<sequence length="53" mass="5733">MPVIIVHTAARSRASLVRLSVLGVRLPAQQQPGPAAPPPVRQGWDWDVLSHLS</sequence>
<dbReference type="RefSeq" id="WP_253744249.1">
    <property type="nucleotide sequence ID" value="NZ_BAABKA010000103.1"/>
</dbReference>
<accession>A0A9X2K1M0</accession>
<reference evidence="1" key="1">
    <citation type="submission" date="2022-06" db="EMBL/GenBank/DDBJ databases">
        <title>Sequencing the genomes of 1000 actinobacteria strains.</title>
        <authorList>
            <person name="Klenk H.-P."/>
        </authorList>
    </citation>
    <scope>NUCLEOTIDE SEQUENCE</scope>
    <source>
        <strain evidence="1">DSM 46694</strain>
    </source>
</reference>
<evidence type="ECO:0000313" key="1">
    <source>
        <dbReference type="EMBL" id="MCP2357113.1"/>
    </source>
</evidence>
<comment type="caution">
    <text evidence="1">The sequence shown here is derived from an EMBL/GenBank/DDBJ whole genome shotgun (WGS) entry which is preliminary data.</text>
</comment>
<dbReference type="AlphaFoldDB" id="A0A9X2K1M0"/>
<proteinExistence type="predicted"/>
<evidence type="ECO:0000313" key="2">
    <source>
        <dbReference type="Proteomes" id="UP001139648"/>
    </source>
</evidence>
<name>A0A9X2K1M0_9ACTN</name>